<keyword evidence="13" id="KW-0966">Cell projection</keyword>
<dbReference type="Gene3D" id="1.10.8.1220">
    <property type="match status" value="1"/>
</dbReference>
<keyword evidence="16" id="KW-1185">Reference proteome</keyword>
<dbReference type="PANTHER" id="PTHR22878:SF70">
    <property type="entry name" value="DYNEIN HEAVY CHAIN 2, AXONEMAL"/>
    <property type="match status" value="1"/>
</dbReference>
<evidence type="ECO:0000313" key="16">
    <source>
        <dbReference type="Proteomes" id="UP000485058"/>
    </source>
</evidence>
<dbReference type="GO" id="GO:0005929">
    <property type="term" value="C:cilium"/>
    <property type="evidence" value="ECO:0007669"/>
    <property type="project" value="UniProtKB-SubCell"/>
</dbReference>
<dbReference type="GO" id="GO:0030286">
    <property type="term" value="C:dynein complex"/>
    <property type="evidence" value="ECO:0007669"/>
    <property type="project" value="UniProtKB-KW"/>
</dbReference>
<dbReference type="GO" id="GO:0051959">
    <property type="term" value="F:dynein light intermediate chain binding"/>
    <property type="evidence" value="ECO:0007669"/>
    <property type="project" value="InterPro"/>
</dbReference>
<sequence>MITTDGLADQLLGVVVAQERPDLEAQRQQLVVESAENKRKLKEIEDKILSVLSSSQGNILEDASAIQILSEAKLVSNDITEKEVVAELTQAAIDEARVGFSPCGAYNAVLFFCIRDMAGIDPMYQYSLAWFIALFTRSIQASERSEDLGGRLRAINDHFTYALYQNICRSLFEKDKLLFAFLLCARIMLGHKELDNSLFQFLLTG</sequence>
<evidence type="ECO:0000256" key="5">
    <source>
        <dbReference type="ARBA" id="ARBA00022741"/>
    </source>
</evidence>
<comment type="caution">
    <text evidence="15">The sequence shown here is derived from an EMBL/GenBank/DDBJ whole genome shotgun (WGS) entry which is preliminary data.</text>
</comment>
<comment type="subcellular location">
    <subcellularLocation>
        <location evidence="1">Cell projection</location>
        <location evidence="1">Cilium</location>
    </subcellularLocation>
    <subcellularLocation>
        <location evidence="2">Cytoplasm</location>
        <location evidence="2">Cytoskeleton</location>
    </subcellularLocation>
</comment>
<evidence type="ECO:0000313" key="15">
    <source>
        <dbReference type="EMBL" id="GFH07737.1"/>
    </source>
</evidence>
<dbReference type="Proteomes" id="UP000485058">
    <property type="component" value="Unassembled WGS sequence"/>
</dbReference>
<keyword evidence="6" id="KW-0970">Cilium biogenesis/degradation</keyword>
<keyword evidence="8" id="KW-0243">Dynein</keyword>
<evidence type="ECO:0000256" key="10">
    <source>
        <dbReference type="ARBA" id="ARBA00023069"/>
    </source>
</evidence>
<dbReference type="GO" id="GO:0005524">
    <property type="term" value="F:ATP binding"/>
    <property type="evidence" value="ECO:0007669"/>
    <property type="project" value="UniProtKB-KW"/>
</dbReference>
<gene>
    <name evidence="15" type="ORF">HaLaN_02580</name>
</gene>
<keyword evidence="3" id="KW-0963">Cytoplasm</keyword>
<evidence type="ECO:0000256" key="12">
    <source>
        <dbReference type="ARBA" id="ARBA00023212"/>
    </source>
</evidence>
<keyword evidence="11" id="KW-0505">Motor protein</keyword>
<feature type="non-terminal residue" evidence="15">
    <location>
        <position position="1"/>
    </location>
</feature>
<keyword evidence="12" id="KW-0206">Cytoskeleton</keyword>
<evidence type="ECO:0000256" key="1">
    <source>
        <dbReference type="ARBA" id="ARBA00004138"/>
    </source>
</evidence>
<dbReference type="InterPro" id="IPR026983">
    <property type="entry name" value="DHC"/>
</dbReference>
<organism evidence="15 16">
    <name type="scientific">Haematococcus lacustris</name>
    <name type="common">Green alga</name>
    <name type="synonym">Haematococcus pluvialis</name>
    <dbReference type="NCBI Taxonomy" id="44745"/>
    <lineage>
        <taxon>Eukaryota</taxon>
        <taxon>Viridiplantae</taxon>
        <taxon>Chlorophyta</taxon>
        <taxon>core chlorophytes</taxon>
        <taxon>Chlorophyceae</taxon>
        <taxon>CS clade</taxon>
        <taxon>Chlamydomonadales</taxon>
        <taxon>Haematococcaceae</taxon>
        <taxon>Haematococcus</taxon>
    </lineage>
</organism>
<evidence type="ECO:0000256" key="13">
    <source>
        <dbReference type="ARBA" id="ARBA00023273"/>
    </source>
</evidence>
<evidence type="ECO:0000256" key="8">
    <source>
        <dbReference type="ARBA" id="ARBA00023017"/>
    </source>
</evidence>
<dbReference type="FunFam" id="1.10.8.1220:FF:000001">
    <property type="entry name" value="Dynein axonemal heavy chain 5"/>
    <property type="match status" value="1"/>
</dbReference>
<keyword evidence="7" id="KW-0067">ATP-binding</keyword>
<keyword evidence="9" id="KW-0175">Coiled coil</keyword>
<dbReference type="GO" id="GO:0005874">
    <property type="term" value="C:microtubule"/>
    <property type="evidence" value="ECO:0007669"/>
    <property type="project" value="UniProtKB-KW"/>
</dbReference>
<dbReference type="AlphaFoldDB" id="A0A699YC35"/>
<evidence type="ECO:0000256" key="6">
    <source>
        <dbReference type="ARBA" id="ARBA00022794"/>
    </source>
</evidence>
<name>A0A699YC35_HAELA</name>
<dbReference type="Gene3D" id="1.20.920.20">
    <property type="match status" value="1"/>
</dbReference>
<keyword evidence="5" id="KW-0547">Nucleotide-binding</keyword>
<evidence type="ECO:0000256" key="11">
    <source>
        <dbReference type="ARBA" id="ARBA00023175"/>
    </source>
</evidence>
<evidence type="ECO:0000256" key="3">
    <source>
        <dbReference type="ARBA" id="ARBA00022490"/>
    </source>
</evidence>
<feature type="domain" description="Dynein heavy chain ATP-binding dynein motor region" evidence="14">
    <location>
        <begin position="1"/>
        <end position="79"/>
    </location>
</feature>
<evidence type="ECO:0000256" key="9">
    <source>
        <dbReference type="ARBA" id="ARBA00023054"/>
    </source>
</evidence>
<accession>A0A699YC35</accession>
<protein>
    <recommendedName>
        <fullName evidence="14">Dynein heavy chain ATP-binding dynein motor region domain-containing protein</fullName>
    </recommendedName>
</protein>
<dbReference type="Pfam" id="PF12781">
    <property type="entry name" value="AAA_9"/>
    <property type="match status" value="1"/>
</dbReference>
<evidence type="ECO:0000256" key="4">
    <source>
        <dbReference type="ARBA" id="ARBA00022701"/>
    </source>
</evidence>
<dbReference type="InterPro" id="IPR035706">
    <property type="entry name" value="AAA_9"/>
</dbReference>
<evidence type="ECO:0000256" key="2">
    <source>
        <dbReference type="ARBA" id="ARBA00004245"/>
    </source>
</evidence>
<keyword evidence="10" id="KW-0969">Cilium</keyword>
<evidence type="ECO:0000256" key="7">
    <source>
        <dbReference type="ARBA" id="ARBA00022840"/>
    </source>
</evidence>
<dbReference type="EMBL" id="BLLF01000112">
    <property type="protein sequence ID" value="GFH07737.1"/>
    <property type="molecule type" value="Genomic_DNA"/>
</dbReference>
<dbReference type="GO" id="GO:0007018">
    <property type="term" value="P:microtubule-based movement"/>
    <property type="evidence" value="ECO:0007669"/>
    <property type="project" value="InterPro"/>
</dbReference>
<dbReference type="GO" id="GO:0045505">
    <property type="term" value="F:dynein intermediate chain binding"/>
    <property type="evidence" value="ECO:0007669"/>
    <property type="project" value="InterPro"/>
</dbReference>
<feature type="non-terminal residue" evidence="15">
    <location>
        <position position="205"/>
    </location>
</feature>
<keyword evidence="4" id="KW-0493">Microtubule</keyword>
<evidence type="ECO:0000259" key="14">
    <source>
        <dbReference type="Pfam" id="PF12781"/>
    </source>
</evidence>
<dbReference type="GO" id="GO:0060271">
    <property type="term" value="P:cilium assembly"/>
    <property type="evidence" value="ECO:0007669"/>
    <property type="project" value="UniProtKB-ARBA"/>
</dbReference>
<reference evidence="15 16" key="1">
    <citation type="submission" date="2020-02" db="EMBL/GenBank/DDBJ databases">
        <title>Draft genome sequence of Haematococcus lacustris strain NIES-144.</title>
        <authorList>
            <person name="Morimoto D."/>
            <person name="Nakagawa S."/>
            <person name="Yoshida T."/>
            <person name="Sawayama S."/>
        </authorList>
    </citation>
    <scope>NUCLEOTIDE SEQUENCE [LARGE SCALE GENOMIC DNA]</scope>
    <source>
        <strain evidence="15 16">NIES-144</strain>
    </source>
</reference>
<dbReference type="PANTHER" id="PTHR22878">
    <property type="entry name" value="DYNEIN HEAVY CHAIN 6, AXONEMAL-LIKE-RELATED"/>
    <property type="match status" value="1"/>
</dbReference>
<proteinExistence type="predicted"/>